<evidence type="ECO:0000256" key="5">
    <source>
        <dbReference type="ARBA" id="ARBA00022989"/>
    </source>
</evidence>
<keyword evidence="9" id="KW-1185">Reference proteome</keyword>
<dbReference type="InterPro" id="IPR007140">
    <property type="entry name" value="DUF350"/>
</dbReference>
<comment type="subcellular location">
    <subcellularLocation>
        <location evidence="1">Cell membrane</location>
        <topology evidence="1">Multi-pass membrane protein</topology>
    </subcellularLocation>
</comment>
<reference evidence="8 9" key="1">
    <citation type="submission" date="2024-08" db="EMBL/GenBank/DDBJ databases">
        <authorList>
            <person name="Lu H."/>
        </authorList>
    </citation>
    <scope>NUCLEOTIDE SEQUENCE [LARGE SCALE GENOMIC DNA]</scope>
    <source>
        <strain evidence="8 9">BYS180W</strain>
    </source>
</reference>
<evidence type="ECO:0000256" key="4">
    <source>
        <dbReference type="ARBA" id="ARBA00022692"/>
    </source>
</evidence>
<accession>A0ABW7FSQ2</accession>
<feature type="transmembrane region" description="Helical" evidence="7">
    <location>
        <begin position="51"/>
        <end position="72"/>
    </location>
</feature>
<evidence type="ECO:0000256" key="3">
    <source>
        <dbReference type="ARBA" id="ARBA00022475"/>
    </source>
</evidence>
<comment type="caution">
    <text evidence="8">The sequence shown here is derived from an EMBL/GenBank/DDBJ whole genome shotgun (WGS) entry which is preliminary data.</text>
</comment>
<evidence type="ECO:0000256" key="1">
    <source>
        <dbReference type="ARBA" id="ARBA00004651"/>
    </source>
</evidence>
<evidence type="ECO:0000313" key="9">
    <source>
        <dbReference type="Proteomes" id="UP001606099"/>
    </source>
</evidence>
<dbReference type="EMBL" id="JBIGHZ010000001">
    <property type="protein sequence ID" value="MFG6447347.1"/>
    <property type="molecule type" value="Genomic_DNA"/>
</dbReference>
<keyword evidence="4 7" id="KW-0812">Transmembrane</keyword>
<keyword evidence="6 7" id="KW-0472">Membrane</keyword>
<keyword evidence="5 7" id="KW-1133">Transmembrane helix</keyword>
<keyword evidence="3" id="KW-1003">Cell membrane</keyword>
<evidence type="ECO:0000256" key="2">
    <source>
        <dbReference type="ARBA" id="ARBA00005779"/>
    </source>
</evidence>
<name>A0ABW7FSQ2_9BURK</name>
<organism evidence="8 9">
    <name type="scientific">Roseateles rivi</name>
    <dbReference type="NCBI Taxonomy" id="3299028"/>
    <lineage>
        <taxon>Bacteria</taxon>
        <taxon>Pseudomonadati</taxon>
        <taxon>Pseudomonadota</taxon>
        <taxon>Betaproteobacteria</taxon>
        <taxon>Burkholderiales</taxon>
        <taxon>Sphaerotilaceae</taxon>
        <taxon>Roseateles</taxon>
    </lineage>
</organism>
<dbReference type="Pfam" id="PF03994">
    <property type="entry name" value="DUF350"/>
    <property type="match status" value="1"/>
</dbReference>
<evidence type="ECO:0000256" key="6">
    <source>
        <dbReference type="ARBA" id="ARBA00023136"/>
    </source>
</evidence>
<sequence length="74" mass="7962">MSGFEWLKPAVVLGSVLYAVIGVVVLWVSFVVIDKLTPYKLWEQIVEHKNLALGVVVAGMFVAIGQIVAAAIHG</sequence>
<dbReference type="RefSeq" id="WP_394458713.1">
    <property type="nucleotide sequence ID" value="NZ_JBIGHZ010000001.1"/>
</dbReference>
<proteinExistence type="inferred from homology"/>
<feature type="transmembrane region" description="Helical" evidence="7">
    <location>
        <begin position="6"/>
        <end position="30"/>
    </location>
</feature>
<comment type="similarity">
    <text evidence="2">Belongs to the UPF0719 family.</text>
</comment>
<gene>
    <name evidence="8" type="ORF">ACG0Z6_03715</name>
</gene>
<dbReference type="Proteomes" id="UP001606099">
    <property type="component" value="Unassembled WGS sequence"/>
</dbReference>
<evidence type="ECO:0000256" key="7">
    <source>
        <dbReference type="SAM" id="Phobius"/>
    </source>
</evidence>
<evidence type="ECO:0000313" key="8">
    <source>
        <dbReference type="EMBL" id="MFG6447347.1"/>
    </source>
</evidence>
<protein>
    <submittedName>
        <fullName evidence="8">DUF350 domain-containing protein</fullName>
    </submittedName>
</protein>